<feature type="non-terminal residue" evidence="2">
    <location>
        <position position="1"/>
    </location>
</feature>
<dbReference type="EMBL" id="BTRK01000005">
    <property type="protein sequence ID" value="GMR50923.1"/>
    <property type="molecule type" value="Genomic_DNA"/>
</dbReference>
<evidence type="ECO:0000313" key="3">
    <source>
        <dbReference type="Proteomes" id="UP001328107"/>
    </source>
</evidence>
<accession>A0AAN5I3R0</accession>
<reference evidence="3" key="1">
    <citation type="submission" date="2022-10" db="EMBL/GenBank/DDBJ databases">
        <title>Genome assembly of Pristionchus species.</title>
        <authorList>
            <person name="Yoshida K."/>
            <person name="Sommer R.J."/>
        </authorList>
    </citation>
    <scope>NUCLEOTIDE SEQUENCE [LARGE SCALE GENOMIC DNA]</scope>
    <source>
        <strain evidence="3">RS5460</strain>
    </source>
</reference>
<protein>
    <submittedName>
        <fullName evidence="2">Uncharacterized protein</fullName>
    </submittedName>
</protein>
<keyword evidence="3" id="KW-1185">Reference proteome</keyword>
<keyword evidence="1" id="KW-0472">Membrane</keyword>
<keyword evidence="1" id="KW-1133">Transmembrane helix</keyword>
<dbReference type="AlphaFoldDB" id="A0AAN5I3R0"/>
<gene>
    <name evidence="2" type="ORF">PMAYCL1PPCAC_21118</name>
</gene>
<keyword evidence="1" id="KW-0812">Transmembrane</keyword>
<feature type="transmembrane region" description="Helical" evidence="1">
    <location>
        <begin position="92"/>
        <end position="110"/>
    </location>
</feature>
<dbReference type="Proteomes" id="UP001328107">
    <property type="component" value="Unassembled WGS sequence"/>
</dbReference>
<proteinExistence type="predicted"/>
<feature type="non-terminal residue" evidence="2">
    <location>
        <position position="129"/>
    </location>
</feature>
<organism evidence="2 3">
    <name type="scientific">Pristionchus mayeri</name>
    <dbReference type="NCBI Taxonomy" id="1317129"/>
    <lineage>
        <taxon>Eukaryota</taxon>
        <taxon>Metazoa</taxon>
        <taxon>Ecdysozoa</taxon>
        <taxon>Nematoda</taxon>
        <taxon>Chromadorea</taxon>
        <taxon>Rhabditida</taxon>
        <taxon>Rhabditina</taxon>
        <taxon>Diplogasteromorpha</taxon>
        <taxon>Diplogasteroidea</taxon>
        <taxon>Neodiplogasteridae</taxon>
        <taxon>Pristionchus</taxon>
    </lineage>
</organism>
<evidence type="ECO:0000313" key="2">
    <source>
        <dbReference type="EMBL" id="GMR50923.1"/>
    </source>
</evidence>
<evidence type="ECO:0000256" key="1">
    <source>
        <dbReference type="SAM" id="Phobius"/>
    </source>
</evidence>
<sequence length="129" mass="15003">ISVFFILLSIARRREGKETLGEQKIHSSMRFHQLSLLSLAVNAEAREDGRSWHRIEPMCISTHLHSVLRPLISVVHHLIPFCVRHGTRRLTVLVYGIVLVVACSTVHILSHRKCEDRKKKNEEFHLRRL</sequence>
<comment type="caution">
    <text evidence="2">The sequence shown here is derived from an EMBL/GenBank/DDBJ whole genome shotgun (WGS) entry which is preliminary data.</text>
</comment>
<name>A0AAN5I3R0_9BILA</name>